<sequence length="148" mass="17091">MSVFTRLFNNEDLQQIDNLLMLYEQLGYPTTKDELLERLTKLNSHEDYFMLLLINEKGDIIGFSGMCRMMNFEKPGHYLRILAFVINSNYRKQGNGELLLNESEQLANKLNCEALALNSGNREERVNAHAFYQANGFNKKSSGFVKNL</sequence>
<dbReference type="KEGG" id="sllo:ISP08_12265"/>
<dbReference type="AlphaFoldDB" id="A0A7T1AZP5"/>
<feature type="domain" description="N-acetyltransferase" evidence="1">
    <location>
        <begin position="3"/>
        <end position="148"/>
    </location>
</feature>
<proteinExistence type="predicted"/>
<dbReference type="SUPFAM" id="SSF55729">
    <property type="entry name" value="Acyl-CoA N-acyltransferases (Nat)"/>
    <property type="match status" value="1"/>
</dbReference>
<protein>
    <submittedName>
        <fullName evidence="2">GNAT family N-acetyltransferase</fullName>
    </submittedName>
</protein>
<gene>
    <name evidence="2" type="ORF">ISP08_12265</name>
</gene>
<reference evidence="2 3" key="1">
    <citation type="submission" date="2020-10" db="EMBL/GenBank/DDBJ databases">
        <title>Closed genome sequences of Staphylococcus lloydii sp. nov. and Staphylococcus durrellii sp. nov. Isolated from Captive Fruit Bats (Pteropus livingstonii).</title>
        <authorList>
            <person name="Fountain K."/>
        </authorList>
    </citation>
    <scope>NUCLEOTIDE SEQUENCE [LARGE SCALE GENOMIC DNA]</scope>
    <source>
        <strain evidence="2 3">23_2_7_LY</strain>
    </source>
</reference>
<dbReference type="GO" id="GO:0016747">
    <property type="term" value="F:acyltransferase activity, transferring groups other than amino-acyl groups"/>
    <property type="evidence" value="ECO:0007669"/>
    <property type="project" value="InterPro"/>
</dbReference>
<dbReference type="PROSITE" id="PS51186">
    <property type="entry name" value="GNAT"/>
    <property type="match status" value="1"/>
</dbReference>
<keyword evidence="3" id="KW-1185">Reference proteome</keyword>
<dbReference type="Proteomes" id="UP000594455">
    <property type="component" value="Chromosome"/>
</dbReference>
<dbReference type="CDD" id="cd04301">
    <property type="entry name" value="NAT_SF"/>
    <property type="match status" value="1"/>
</dbReference>
<organism evidence="2 3">
    <name type="scientific">Staphylococcus lloydii</name>
    <dbReference type="NCBI Taxonomy" id="2781774"/>
    <lineage>
        <taxon>Bacteria</taxon>
        <taxon>Bacillati</taxon>
        <taxon>Bacillota</taxon>
        <taxon>Bacilli</taxon>
        <taxon>Bacillales</taxon>
        <taxon>Staphylococcaceae</taxon>
        <taxon>Staphylococcus</taxon>
    </lineage>
</organism>
<dbReference type="Pfam" id="PF00583">
    <property type="entry name" value="Acetyltransf_1"/>
    <property type="match status" value="1"/>
</dbReference>
<evidence type="ECO:0000313" key="2">
    <source>
        <dbReference type="EMBL" id="QPM75074.1"/>
    </source>
</evidence>
<evidence type="ECO:0000313" key="3">
    <source>
        <dbReference type="Proteomes" id="UP000594455"/>
    </source>
</evidence>
<dbReference type="InterPro" id="IPR016181">
    <property type="entry name" value="Acyl_CoA_acyltransferase"/>
</dbReference>
<evidence type="ECO:0000259" key="1">
    <source>
        <dbReference type="PROSITE" id="PS51186"/>
    </source>
</evidence>
<name>A0A7T1AZP5_9STAP</name>
<dbReference type="RefSeq" id="WP_195718822.1">
    <property type="nucleotide sequence ID" value="NZ_CP064056.1"/>
</dbReference>
<dbReference type="EMBL" id="CP064056">
    <property type="protein sequence ID" value="QPM75074.1"/>
    <property type="molecule type" value="Genomic_DNA"/>
</dbReference>
<dbReference type="InterPro" id="IPR000182">
    <property type="entry name" value="GNAT_dom"/>
</dbReference>
<dbReference type="Gene3D" id="3.40.630.30">
    <property type="match status" value="1"/>
</dbReference>
<keyword evidence="2" id="KW-0808">Transferase</keyword>
<accession>A0A7T1AZP5</accession>